<gene>
    <name evidence="3" type="ORF">EJB05_02075</name>
</gene>
<dbReference type="Gramene" id="TVU50695">
    <property type="protein sequence ID" value="TVU50695"/>
    <property type="gene ID" value="EJB05_02075"/>
</dbReference>
<dbReference type="AlphaFoldDB" id="A0A5J9WS52"/>
<feature type="non-terminal residue" evidence="3">
    <location>
        <position position="1"/>
    </location>
</feature>
<feature type="region of interest" description="Disordered" evidence="1">
    <location>
        <begin position="272"/>
        <end position="296"/>
    </location>
</feature>
<comment type="caution">
    <text evidence="3">The sequence shown here is derived from an EMBL/GenBank/DDBJ whole genome shotgun (WGS) entry which is preliminary data.</text>
</comment>
<accession>A0A5J9WS52</accession>
<feature type="compositionally biased region" description="Basic residues" evidence="1">
    <location>
        <begin position="284"/>
        <end position="296"/>
    </location>
</feature>
<feature type="region of interest" description="Disordered" evidence="1">
    <location>
        <begin position="48"/>
        <end position="77"/>
    </location>
</feature>
<keyword evidence="2" id="KW-0732">Signal</keyword>
<keyword evidence="4" id="KW-1185">Reference proteome</keyword>
<evidence type="ECO:0000256" key="1">
    <source>
        <dbReference type="SAM" id="MobiDB-lite"/>
    </source>
</evidence>
<organism evidence="3 4">
    <name type="scientific">Eragrostis curvula</name>
    <name type="common">weeping love grass</name>
    <dbReference type="NCBI Taxonomy" id="38414"/>
    <lineage>
        <taxon>Eukaryota</taxon>
        <taxon>Viridiplantae</taxon>
        <taxon>Streptophyta</taxon>
        <taxon>Embryophyta</taxon>
        <taxon>Tracheophyta</taxon>
        <taxon>Spermatophyta</taxon>
        <taxon>Magnoliopsida</taxon>
        <taxon>Liliopsida</taxon>
        <taxon>Poales</taxon>
        <taxon>Poaceae</taxon>
        <taxon>PACMAD clade</taxon>
        <taxon>Chloridoideae</taxon>
        <taxon>Eragrostideae</taxon>
        <taxon>Eragrostidinae</taxon>
        <taxon>Eragrostis</taxon>
    </lineage>
</organism>
<protein>
    <submittedName>
        <fullName evidence="3">Uncharacterized protein</fullName>
    </submittedName>
</protein>
<sequence length="364" mass="39281">MALLFLPLLFLLLLAPAVQELYEAGVRRVAVMGMAPLGTSSACTSSDPCVDNTNSVKSTTRTSPATEIHMESNSSTDELSTIVERTIEVTTGTSAADAHMDLPTEHTLLPSATPVGNELVLVEDATVLTSLAACAPTCSSVREATCADVVGSTTAKTSAVEICRETSIVTAEMTMMTVSTHISQNEPMEQMWPQVVIHDEDVVLVEDASDDEEVVSDVLAAVEDPILLVTTKDDSIQPTIEVTTEHQTDNPTLEATSSSDVTAMKGDDPVCFPMHPTSPPTNATRRRRKSYDRSSLRRSARIAHSKVLKDLSIMGNDGKLDEDRIKVYADCLKELLPPDLLISLMSLKDRAFWDVVAGIPLPLR</sequence>
<proteinExistence type="predicted"/>
<name>A0A5J9WS52_9POAL</name>
<evidence type="ECO:0000313" key="4">
    <source>
        <dbReference type="Proteomes" id="UP000324897"/>
    </source>
</evidence>
<dbReference type="EMBL" id="RWGY01000002">
    <property type="protein sequence ID" value="TVU50695.1"/>
    <property type="molecule type" value="Genomic_DNA"/>
</dbReference>
<feature type="signal peptide" evidence="2">
    <location>
        <begin position="1"/>
        <end position="20"/>
    </location>
</feature>
<reference evidence="3 4" key="1">
    <citation type="journal article" date="2019" name="Sci. Rep.">
        <title>A high-quality genome of Eragrostis curvula grass provides insights into Poaceae evolution and supports new strategies to enhance forage quality.</title>
        <authorList>
            <person name="Carballo J."/>
            <person name="Santos B.A.C.M."/>
            <person name="Zappacosta D."/>
            <person name="Garbus I."/>
            <person name="Selva J.P."/>
            <person name="Gallo C.A."/>
            <person name="Diaz A."/>
            <person name="Albertini E."/>
            <person name="Caccamo M."/>
            <person name="Echenique V."/>
        </authorList>
    </citation>
    <scope>NUCLEOTIDE SEQUENCE [LARGE SCALE GENOMIC DNA]</scope>
    <source>
        <strain evidence="4">cv. Victoria</strain>
        <tissue evidence="3">Leaf</tissue>
    </source>
</reference>
<dbReference type="Proteomes" id="UP000324897">
    <property type="component" value="Chromosome 6"/>
</dbReference>
<evidence type="ECO:0000256" key="2">
    <source>
        <dbReference type="SAM" id="SignalP"/>
    </source>
</evidence>
<dbReference type="OrthoDB" id="695699at2759"/>
<evidence type="ECO:0000313" key="3">
    <source>
        <dbReference type="EMBL" id="TVU50695.1"/>
    </source>
</evidence>
<feature type="chain" id="PRO_5023886853" evidence="2">
    <location>
        <begin position="21"/>
        <end position="364"/>
    </location>
</feature>